<name>A0ABU4VI10_9ACTN</name>
<dbReference type="InterPro" id="IPR049397">
    <property type="entry name" value="EthR_C"/>
</dbReference>
<dbReference type="RefSeq" id="WP_319953573.1">
    <property type="nucleotide sequence ID" value="NZ_JAXAVX010000002.1"/>
</dbReference>
<dbReference type="Pfam" id="PF21313">
    <property type="entry name" value="EthR_C"/>
    <property type="match status" value="1"/>
</dbReference>
<evidence type="ECO:0000259" key="3">
    <source>
        <dbReference type="PROSITE" id="PS50977"/>
    </source>
</evidence>
<dbReference type="InterPro" id="IPR001647">
    <property type="entry name" value="HTH_TetR"/>
</dbReference>
<evidence type="ECO:0000313" key="4">
    <source>
        <dbReference type="EMBL" id="MDX8151423.1"/>
    </source>
</evidence>
<dbReference type="SUPFAM" id="SSF46689">
    <property type="entry name" value="Homeodomain-like"/>
    <property type="match status" value="1"/>
</dbReference>
<dbReference type="PANTHER" id="PTHR30055">
    <property type="entry name" value="HTH-TYPE TRANSCRIPTIONAL REGULATOR RUTR"/>
    <property type="match status" value="1"/>
</dbReference>
<evidence type="ECO:0000256" key="2">
    <source>
        <dbReference type="PROSITE-ProRule" id="PRU00335"/>
    </source>
</evidence>
<dbReference type="PROSITE" id="PS50977">
    <property type="entry name" value="HTH_TETR_2"/>
    <property type="match status" value="1"/>
</dbReference>
<dbReference type="SUPFAM" id="SSF48498">
    <property type="entry name" value="Tetracyclin repressor-like, C-terminal domain"/>
    <property type="match status" value="1"/>
</dbReference>
<dbReference type="InterPro" id="IPR036271">
    <property type="entry name" value="Tet_transcr_reg_TetR-rel_C_sf"/>
</dbReference>
<dbReference type="Gene3D" id="1.10.10.60">
    <property type="entry name" value="Homeodomain-like"/>
    <property type="match status" value="1"/>
</dbReference>
<organism evidence="4 5">
    <name type="scientific">Patulibacter brassicae</name>
    <dbReference type="NCBI Taxonomy" id="1705717"/>
    <lineage>
        <taxon>Bacteria</taxon>
        <taxon>Bacillati</taxon>
        <taxon>Actinomycetota</taxon>
        <taxon>Thermoleophilia</taxon>
        <taxon>Solirubrobacterales</taxon>
        <taxon>Patulibacteraceae</taxon>
        <taxon>Patulibacter</taxon>
    </lineage>
</organism>
<dbReference type="InterPro" id="IPR009057">
    <property type="entry name" value="Homeodomain-like_sf"/>
</dbReference>
<dbReference type="PANTHER" id="PTHR30055:SF184">
    <property type="entry name" value="HTH-TYPE TRANSCRIPTIONAL REGULATOR ETHR"/>
    <property type="match status" value="1"/>
</dbReference>
<reference evidence="4 5" key="1">
    <citation type="submission" date="2023-11" db="EMBL/GenBank/DDBJ databases">
        <authorList>
            <person name="Xu M."/>
            <person name="Jiang T."/>
        </authorList>
    </citation>
    <scope>NUCLEOTIDE SEQUENCE [LARGE SCALE GENOMIC DNA]</scope>
    <source>
        <strain evidence="4 5">SD</strain>
    </source>
</reference>
<dbReference type="InterPro" id="IPR050109">
    <property type="entry name" value="HTH-type_TetR-like_transc_reg"/>
</dbReference>
<accession>A0ABU4VI10</accession>
<proteinExistence type="predicted"/>
<dbReference type="EMBL" id="JAXAVX010000002">
    <property type="protein sequence ID" value="MDX8151423.1"/>
    <property type="molecule type" value="Genomic_DNA"/>
</dbReference>
<comment type="caution">
    <text evidence="4">The sequence shown here is derived from an EMBL/GenBank/DDBJ whole genome shotgun (WGS) entry which is preliminary data.</text>
</comment>
<dbReference type="Proteomes" id="UP001277761">
    <property type="component" value="Unassembled WGS sequence"/>
</dbReference>
<gene>
    <name evidence="4" type="ORF">SK069_07460</name>
</gene>
<sequence length="208" mass="22313">MPPAPRRAESSSRRSEVQVDVVQALEALLQEDVPYAEIGVERLAQRAGISRTAFYFYFRDKREVLDRLTASVATELLDAGGPWFTGDDTGADALGTALGRIAAVFSAHGPLLRAVVEVAAAEPRVGDEWRGLIGRFVAATARQIEAEQAAGRATASDPHATAFALVWGVERALFQQIARGADVSLDAVVDALHGIWLRAIYGRTDADA</sequence>
<feature type="DNA-binding region" description="H-T-H motif" evidence="2">
    <location>
        <begin position="39"/>
        <end position="58"/>
    </location>
</feature>
<keyword evidence="1 2" id="KW-0238">DNA-binding</keyword>
<dbReference type="Pfam" id="PF00440">
    <property type="entry name" value="TetR_N"/>
    <property type="match status" value="1"/>
</dbReference>
<evidence type="ECO:0000256" key="1">
    <source>
        <dbReference type="ARBA" id="ARBA00023125"/>
    </source>
</evidence>
<feature type="domain" description="HTH tetR-type" evidence="3">
    <location>
        <begin position="15"/>
        <end position="76"/>
    </location>
</feature>
<dbReference type="Gene3D" id="1.10.357.10">
    <property type="entry name" value="Tetracycline Repressor, domain 2"/>
    <property type="match status" value="1"/>
</dbReference>
<keyword evidence="5" id="KW-1185">Reference proteome</keyword>
<protein>
    <submittedName>
        <fullName evidence="4">TetR/AcrR family transcriptional regulator</fullName>
    </submittedName>
</protein>
<evidence type="ECO:0000313" key="5">
    <source>
        <dbReference type="Proteomes" id="UP001277761"/>
    </source>
</evidence>